<dbReference type="GO" id="GO:0000049">
    <property type="term" value="F:tRNA binding"/>
    <property type="evidence" value="ECO:0007669"/>
    <property type="project" value="InterPro"/>
</dbReference>
<dbReference type="PROSITE" id="PS00178">
    <property type="entry name" value="AA_TRNA_LIGASE_I"/>
    <property type="match status" value="1"/>
</dbReference>
<comment type="subunit">
    <text evidence="7">Monomer.</text>
</comment>
<dbReference type="PANTHER" id="PTHR43311:SF2">
    <property type="entry name" value="GLUTAMATE--TRNA LIGASE, MITOCHONDRIAL-RELATED"/>
    <property type="match status" value="1"/>
</dbReference>
<dbReference type="Pfam" id="PF19269">
    <property type="entry name" value="Anticodon_2"/>
    <property type="match status" value="1"/>
</dbReference>
<dbReference type="InterPro" id="IPR004527">
    <property type="entry name" value="Glu-tRNA-ligase_bac/mito"/>
</dbReference>
<comment type="similarity">
    <text evidence="1 7">Belongs to the class-I aminoacyl-tRNA synthetase family. Glutamate--tRNA ligase type 1 subfamily.</text>
</comment>
<dbReference type="InterPro" id="IPR000924">
    <property type="entry name" value="Glu/Gln-tRNA-synth"/>
</dbReference>
<dbReference type="InterPro" id="IPR049940">
    <property type="entry name" value="GluQ/Sye"/>
</dbReference>
<evidence type="ECO:0000256" key="3">
    <source>
        <dbReference type="ARBA" id="ARBA00022741"/>
    </source>
</evidence>
<feature type="binding site" evidence="7">
    <location>
        <position position="253"/>
    </location>
    <ligand>
        <name>ATP</name>
        <dbReference type="ChEBI" id="CHEBI:30616"/>
    </ligand>
</feature>
<dbReference type="InterPro" id="IPR020751">
    <property type="entry name" value="aa-tRNA-synth_I_codon-bd_sub2"/>
</dbReference>
<sequence length="477" mass="55420">MTVRTRIAPSPTGYPHIGTIYQAWLDFVFAAKNNGQFIVRIEDTDQKRLVKDAEAKIWEALDWFGISENESPRKGGAFAPYRQSERLDLYKKYVLSLVESGHAYYCFCTSKRLDEVRKQMQKAGKPPMYDKHCRNLNKDEIKKKLTNGEPYVIRLKVPENEKIIVKDLLRGEIEFDSNTVDDQVLLKSDGFATYHLAAIVDDHLMQITHAVRGEEWLPSAPKHFLVYRYLGWQPPIYVHTPTLRNTDKTKLSKRKGHTNVDWFIGEGFLPDALINFLSQLGWTHPQEKEIFSREEFTQLFDLKDLSPIGPVFDETKLRWMNGKYVREMSETDFIIWAKKFSDQDLSSETWHKLTPLIAERVEVFSQIPELIAFLKPDIDIDIELVKKQTKQDSEAIKKLLTDLKDRLSGLNNWTVSSIEVVIRDLKSVYSDWKPRDFFMTIRVVTTAFPVTPPLFESIEILGKELVIKRIESVTSRL</sequence>
<name>A0A2H0B7U1_9BACT</name>
<comment type="catalytic activity">
    <reaction evidence="7">
        <text>tRNA(Glu) + L-glutamate + ATP = L-glutamyl-tRNA(Glu) + AMP + diphosphate</text>
        <dbReference type="Rhea" id="RHEA:23540"/>
        <dbReference type="Rhea" id="RHEA-COMP:9663"/>
        <dbReference type="Rhea" id="RHEA-COMP:9680"/>
        <dbReference type="ChEBI" id="CHEBI:29985"/>
        <dbReference type="ChEBI" id="CHEBI:30616"/>
        <dbReference type="ChEBI" id="CHEBI:33019"/>
        <dbReference type="ChEBI" id="CHEBI:78442"/>
        <dbReference type="ChEBI" id="CHEBI:78520"/>
        <dbReference type="ChEBI" id="CHEBI:456215"/>
        <dbReference type="EC" id="6.1.1.17"/>
    </reaction>
</comment>
<dbReference type="InterPro" id="IPR014729">
    <property type="entry name" value="Rossmann-like_a/b/a_fold"/>
</dbReference>
<dbReference type="InterPro" id="IPR045462">
    <property type="entry name" value="aa-tRNA-synth_I_cd-bd"/>
</dbReference>
<keyword evidence="6 7" id="KW-0030">Aminoacyl-tRNA synthetase</keyword>
<dbReference type="PANTHER" id="PTHR43311">
    <property type="entry name" value="GLUTAMATE--TRNA LIGASE"/>
    <property type="match status" value="1"/>
</dbReference>
<dbReference type="GO" id="GO:0004818">
    <property type="term" value="F:glutamate-tRNA ligase activity"/>
    <property type="evidence" value="ECO:0007669"/>
    <property type="project" value="UniProtKB-UniRule"/>
</dbReference>
<evidence type="ECO:0000256" key="4">
    <source>
        <dbReference type="ARBA" id="ARBA00022840"/>
    </source>
</evidence>
<feature type="short sequence motif" description="'KMSKS' region" evidence="7">
    <location>
        <begin position="250"/>
        <end position="254"/>
    </location>
</feature>
<evidence type="ECO:0000256" key="5">
    <source>
        <dbReference type="ARBA" id="ARBA00022917"/>
    </source>
</evidence>
<dbReference type="EC" id="6.1.1.17" evidence="7"/>
<dbReference type="AlphaFoldDB" id="A0A2H0B7U1"/>
<proteinExistence type="inferred from homology"/>
<keyword evidence="3 7" id="KW-0547">Nucleotide-binding</keyword>
<evidence type="ECO:0000256" key="6">
    <source>
        <dbReference type="ARBA" id="ARBA00023146"/>
    </source>
</evidence>
<protein>
    <recommendedName>
        <fullName evidence="7">Glutamate--tRNA ligase</fullName>
        <ecNumber evidence="7">6.1.1.17</ecNumber>
    </recommendedName>
    <alternativeName>
        <fullName evidence="7">Glutamyl-tRNA synthetase</fullName>
        <shortName evidence="7">GluRS</shortName>
    </alternativeName>
</protein>
<gene>
    <name evidence="7" type="primary">gltX</name>
    <name evidence="10" type="ORF">COX08_03425</name>
</gene>
<keyword evidence="7" id="KW-0963">Cytoplasm</keyword>
<organism evidence="10 11">
    <name type="scientific">Candidatus Beckwithbacteria bacterium CG23_combo_of_CG06-09_8_20_14_all_34_8</name>
    <dbReference type="NCBI Taxonomy" id="1974497"/>
    <lineage>
        <taxon>Bacteria</taxon>
        <taxon>Candidatus Beckwithiibacteriota</taxon>
    </lineage>
</organism>
<feature type="domain" description="Glutamyl/glutaminyl-tRNA synthetase class Ib catalytic" evidence="8">
    <location>
        <begin position="3"/>
        <end position="319"/>
    </location>
</feature>
<evidence type="ECO:0000313" key="11">
    <source>
        <dbReference type="Proteomes" id="UP000229459"/>
    </source>
</evidence>
<dbReference type="EMBL" id="PCSR01000082">
    <property type="protein sequence ID" value="PIP52998.1"/>
    <property type="molecule type" value="Genomic_DNA"/>
</dbReference>
<dbReference type="NCBIfam" id="TIGR00464">
    <property type="entry name" value="gltX_bact"/>
    <property type="match status" value="1"/>
</dbReference>
<keyword evidence="4 7" id="KW-0067">ATP-binding</keyword>
<keyword evidence="5 7" id="KW-0648">Protein biosynthesis</keyword>
<keyword evidence="2 7" id="KW-0436">Ligase</keyword>
<evidence type="ECO:0000259" key="8">
    <source>
        <dbReference type="Pfam" id="PF00749"/>
    </source>
</evidence>
<feature type="short sequence motif" description="'HIGH' region" evidence="7">
    <location>
        <begin position="9"/>
        <end position="19"/>
    </location>
</feature>
<dbReference type="GO" id="GO:0006424">
    <property type="term" value="P:glutamyl-tRNA aminoacylation"/>
    <property type="evidence" value="ECO:0007669"/>
    <property type="project" value="UniProtKB-UniRule"/>
</dbReference>
<dbReference type="SUPFAM" id="SSF48163">
    <property type="entry name" value="An anticodon-binding domain of class I aminoacyl-tRNA synthetases"/>
    <property type="match status" value="1"/>
</dbReference>
<comment type="caution">
    <text evidence="7">Lacks conserved residue(s) required for the propagation of feature annotation.</text>
</comment>
<comment type="caution">
    <text evidence="10">The sequence shown here is derived from an EMBL/GenBank/DDBJ whole genome shotgun (WGS) entry which is preliminary data.</text>
</comment>
<evidence type="ECO:0000259" key="9">
    <source>
        <dbReference type="Pfam" id="PF19269"/>
    </source>
</evidence>
<evidence type="ECO:0000256" key="1">
    <source>
        <dbReference type="ARBA" id="ARBA00007894"/>
    </source>
</evidence>
<reference evidence="10 11" key="1">
    <citation type="submission" date="2017-09" db="EMBL/GenBank/DDBJ databases">
        <title>Depth-based differentiation of microbial function through sediment-hosted aquifers and enrichment of novel symbionts in the deep terrestrial subsurface.</title>
        <authorList>
            <person name="Probst A.J."/>
            <person name="Ladd B."/>
            <person name="Jarett J.K."/>
            <person name="Geller-Mcgrath D.E."/>
            <person name="Sieber C.M."/>
            <person name="Emerson J.B."/>
            <person name="Anantharaman K."/>
            <person name="Thomas B.C."/>
            <person name="Malmstrom R."/>
            <person name="Stieglmeier M."/>
            <person name="Klingl A."/>
            <person name="Woyke T."/>
            <person name="Ryan C.M."/>
            <person name="Banfield J.F."/>
        </authorList>
    </citation>
    <scope>NUCLEOTIDE SEQUENCE [LARGE SCALE GENOMIC DNA]</scope>
    <source>
        <strain evidence="10">CG23_combo_of_CG06-09_8_20_14_all_34_8</strain>
    </source>
</reference>
<dbReference type="GO" id="GO:0008270">
    <property type="term" value="F:zinc ion binding"/>
    <property type="evidence" value="ECO:0007669"/>
    <property type="project" value="InterPro"/>
</dbReference>
<dbReference type="Proteomes" id="UP000229459">
    <property type="component" value="Unassembled WGS sequence"/>
</dbReference>
<comment type="function">
    <text evidence="7">Catalyzes the attachment of glutamate to tRNA(Glu) in a two-step reaction: glutamate is first activated by ATP to form Glu-AMP and then transferred to the acceptor end of tRNA(Glu).</text>
</comment>
<dbReference type="CDD" id="cd00808">
    <property type="entry name" value="GluRS_core"/>
    <property type="match status" value="1"/>
</dbReference>
<dbReference type="InterPro" id="IPR020058">
    <property type="entry name" value="Glu/Gln-tRNA-synth_Ib_cat-dom"/>
</dbReference>
<dbReference type="HAMAP" id="MF_00022">
    <property type="entry name" value="Glu_tRNA_synth_type1"/>
    <property type="match status" value="1"/>
</dbReference>
<comment type="subcellular location">
    <subcellularLocation>
        <location evidence="7">Cytoplasm</location>
    </subcellularLocation>
</comment>
<dbReference type="GO" id="GO:0005524">
    <property type="term" value="F:ATP binding"/>
    <property type="evidence" value="ECO:0007669"/>
    <property type="project" value="UniProtKB-UniRule"/>
</dbReference>
<dbReference type="FunFam" id="3.40.50.620:FF:000045">
    <property type="entry name" value="Glutamate--tRNA ligase, mitochondrial"/>
    <property type="match status" value="1"/>
</dbReference>
<dbReference type="Gene3D" id="3.40.50.620">
    <property type="entry name" value="HUPs"/>
    <property type="match status" value="1"/>
</dbReference>
<dbReference type="InterPro" id="IPR008925">
    <property type="entry name" value="aa_tRNA-synth_I_cd-bd_sf"/>
</dbReference>
<dbReference type="Pfam" id="PF00749">
    <property type="entry name" value="tRNA-synt_1c"/>
    <property type="match status" value="1"/>
</dbReference>
<evidence type="ECO:0000256" key="7">
    <source>
        <dbReference type="HAMAP-Rule" id="MF_00022"/>
    </source>
</evidence>
<dbReference type="PRINTS" id="PR00987">
    <property type="entry name" value="TRNASYNTHGLU"/>
</dbReference>
<dbReference type="GO" id="GO:0005829">
    <property type="term" value="C:cytosol"/>
    <property type="evidence" value="ECO:0007669"/>
    <property type="project" value="TreeGrafter"/>
</dbReference>
<dbReference type="InterPro" id="IPR033910">
    <property type="entry name" value="GluRS_core"/>
</dbReference>
<dbReference type="Gene3D" id="1.10.10.350">
    <property type="match status" value="1"/>
</dbReference>
<dbReference type="InterPro" id="IPR001412">
    <property type="entry name" value="aa-tRNA-synth_I_CS"/>
</dbReference>
<evidence type="ECO:0000256" key="2">
    <source>
        <dbReference type="ARBA" id="ARBA00022598"/>
    </source>
</evidence>
<dbReference type="SUPFAM" id="SSF52374">
    <property type="entry name" value="Nucleotidylyl transferase"/>
    <property type="match status" value="1"/>
</dbReference>
<feature type="domain" description="Aminoacyl-tRNA synthetase class I anticodon-binding" evidence="9">
    <location>
        <begin position="343"/>
        <end position="472"/>
    </location>
</feature>
<accession>A0A2H0B7U1</accession>
<evidence type="ECO:0000313" key="10">
    <source>
        <dbReference type="EMBL" id="PIP52998.1"/>
    </source>
</evidence>